<evidence type="ECO:0000256" key="4">
    <source>
        <dbReference type="ARBA" id="ARBA00022475"/>
    </source>
</evidence>
<feature type="transmembrane region" description="Helical" evidence="8">
    <location>
        <begin position="33"/>
        <end position="64"/>
    </location>
</feature>
<feature type="transmembrane region" description="Helical" evidence="8">
    <location>
        <begin position="112"/>
        <end position="138"/>
    </location>
</feature>
<dbReference type="InParanoid" id="S0EXX3"/>
<dbReference type="STRING" id="454171.CP488_02761"/>
<dbReference type="GO" id="GO:0005886">
    <property type="term" value="C:plasma membrane"/>
    <property type="evidence" value="ECO:0007669"/>
    <property type="project" value="UniProtKB-SubCell"/>
</dbReference>
<evidence type="ECO:0000256" key="6">
    <source>
        <dbReference type="ARBA" id="ARBA00022989"/>
    </source>
</evidence>
<keyword evidence="4 8" id="KW-1003">Cell membrane</keyword>
<protein>
    <recommendedName>
        <fullName evidence="8">Probable membrane transporter protein</fullName>
    </recommendedName>
</protein>
<name>S0EXX3_CHTCT</name>
<evidence type="ECO:0000256" key="7">
    <source>
        <dbReference type="ARBA" id="ARBA00023136"/>
    </source>
</evidence>
<evidence type="ECO:0000313" key="10">
    <source>
        <dbReference type="Proteomes" id="UP000014227"/>
    </source>
</evidence>
<feature type="transmembrane region" description="Helical" evidence="8">
    <location>
        <begin position="251"/>
        <end position="272"/>
    </location>
</feature>
<keyword evidence="6 8" id="KW-1133">Transmembrane helix</keyword>
<keyword evidence="10" id="KW-1185">Reference proteome</keyword>
<evidence type="ECO:0000256" key="3">
    <source>
        <dbReference type="ARBA" id="ARBA00022448"/>
    </source>
</evidence>
<reference evidence="10" key="1">
    <citation type="submission" date="2013-03" db="EMBL/GenBank/DDBJ databases">
        <title>Genome sequence of Chthonomonas calidirosea, the first sequenced genome from the Armatimonadetes phylum (formally candidate division OP10).</title>
        <authorList>
            <person name="Lee K.C.Y."/>
            <person name="Morgan X.C."/>
            <person name="Dunfield P.F."/>
            <person name="Tamas I."/>
            <person name="Houghton K.M."/>
            <person name="Vyssotski M."/>
            <person name="Ryan J.L.J."/>
            <person name="Lagutin K."/>
            <person name="McDonald I.R."/>
            <person name="Stott M.B."/>
        </authorList>
    </citation>
    <scope>NUCLEOTIDE SEQUENCE [LARGE SCALE GENOMIC DNA]</scope>
    <source>
        <strain evidence="10">DSM 23976 / ICMP 18418 / T49</strain>
    </source>
</reference>
<dbReference type="eggNOG" id="COG0730">
    <property type="taxonomic scope" value="Bacteria"/>
</dbReference>
<proteinExistence type="inferred from homology"/>
<feature type="transmembrane region" description="Helical" evidence="8">
    <location>
        <begin position="227"/>
        <end position="244"/>
    </location>
</feature>
<evidence type="ECO:0000256" key="8">
    <source>
        <dbReference type="RuleBase" id="RU363041"/>
    </source>
</evidence>
<accession>S0EXX3</accession>
<sequence length="303" mass="31923">MQKRIKVGFVPCYTLFLLHKRNRTALTVLSFTILIWIGSFLAGLLGALTGLGGGVVIVPLLALVFHVDIRYAIGASLISVIATSSGAAAAYVKEGYSNIRIGMFLEVATTSGAIVGAFIAAHVHTSTIAIIFGLVLLYSSYLSSKPKEDHVVEAPPDPLATRLRMNGTYPTPEGMKSYNVYHVPTGFSLMFVAGALSGLLGIGSGAVKVLAMDQAMAIPFKVSTTTSNFMIGVTAAASAGIYLNRGYIDPGLAMPVMLGVLLGSLVGARLLVLARVKMLRTIFSLVILALALEMIFNGITGRL</sequence>
<feature type="transmembrane region" description="Helical" evidence="8">
    <location>
        <begin position="71"/>
        <end position="92"/>
    </location>
</feature>
<dbReference type="PANTHER" id="PTHR30269:SF23">
    <property type="entry name" value="MEMBRANE TRANSPORTER PROTEIN YDHB-RELATED"/>
    <property type="match status" value="1"/>
</dbReference>
<evidence type="ECO:0000256" key="1">
    <source>
        <dbReference type="ARBA" id="ARBA00004651"/>
    </source>
</evidence>
<comment type="subcellular location">
    <subcellularLocation>
        <location evidence="1 8">Cell membrane</location>
        <topology evidence="1 8">Multi-pass membrane protein</topology>
    </subcellularLocation>
</comment>
<dbReference type="AlphaFoldDB" id="S0EXX3"/>
<dbReference type="FunCoup" id="S0EXX3">
    <property type="interactions" value="207"/>
</dbReference>
<feature type="transmembrane region" description="Helical" evidence="8">
    <location>
        <begin position="278"/>
        <end position="299"/>
    </location>
</feature>
<dbReference type="EMBL" id="HF951689">
    <property type="protein sequence ID" value="CCW35152.1"/>
    <property type="molecule type" value="Genomic_DNA"/>
</dbReference>
<keyword evidence="3" id="KW-0813">Transport</keyword>
<evidence type="ECO:0000313" key="9">
    <source>
        <dbReference type="EMBL" id="CCW35152.1"/>
    </source>
</evidence>
<keyword evidence="5 8" id="KW-0812">Transmembrane</keyword>
<comment type="similarity">
    <text evidence="2 8">Belongs to the 4-toluene sulfonate uptake permease (TSUP) (TC 2.A.102) family.</text>
</comment>
<dbReference type="PANTHER" id="PTHR30269">
    <property type="entry name" value="TRANSMEMBRANE PROTEIN YFCA"/>
    <property type="match status" value="1"/>
</dbReference>
<keyword evidence="7 8" id="KW-0472">Membrane</keyword>
<organism evidence="9 10">
    <name type="scientific">Chthonomonas calidirosea (strain DSM 23976 / ICMP 18418 / T49)</name>
    <dbReference type="NCBI Taxonomy" id="1303518"/>
    <lineage>
        <taxon>Bacteria</taxon>
        <taxon>Bacillati</taxon>
        <taxon>Armatimonadota</taxon>
        <taxon>Chthonomonadia</taxon>
        <taxon>Chthonomonadales</taxon>
        <taxon>Chthonomonadaceae</taxon>
        <taxon>Chthonomonas</taxon>
    </lineage>
</organism>
<dbReference type="Pfam" id="PF01925">
    <property type="entry name" value="TauE"/>
    <property type="match status" value="1"/>
</dbReference>
<dbReference type="PATRIC" id="fig|1303518.3.peg.1364"/>
<dbReference type="InterPro" id="IPR002781">
    <property type="entry name" value="TM_pro_TauE-like"/>
</dbReference>
<dbReference type="HOGENOM" id="CLU_045498_5_2_0"/>
<dbReference type="KEGG" id="ccz:CCALI_01334"/>
<feature type="transmembrane region" description="Helical" evidence="8">
    <location>
        <begin position="185"/>
        <end position="207"/>
    </location>
</feature>
<dbReference type="Proteomes" id="UP000014227">
    <property type="component" value="Chromosome I"/>
</dbReference>
<gene>
    <name evidence="9" type="ORF">CCALI_01334</name>
</gene>
<evidence type="ECO:0000256" key="5">
    <source>
        <dbReference type="ARBA" id="ARBA00022692"/>
    </source>
</evidence>
<evidence type="ECO:0000256" key="2">
    <source>
        <dbReference type="ARBA" id="ARBA00009142"/>
    </source>
</evidence>
<dbReference type="InterPro" id="IPR052017">
    <property type="entry name" value="TSUP"/>
</dbReference>